<dbReference type="Gene3D" id="3.30.470.160">
    <property type="entry name" value="Inositol polyphosphate kinase"/>
    <property type="match status" value="1"/>
</dbReference>
<dbReference type="InterPro" id="IPR038286">
    <property type="entry name" value="IPK_sf"/>
</dbReference>
<evidence type="ECO:0000256" key="6">
    <source>
        <dbReference type="ARBA" id="ARBA00036164"/>
    </source>
</evidence>
<comment type="catalytic activity">
    <reaction evidence="7">
        <text>1D-myo-inositol 1,3,4,6-tetrakisphosphate + ATP = 1D-myo-inositol 1,3,4,5,6-pentakisphosphate + ADP + H(+)</text>
        <dbReference type="Rhea" id="RHEA:12717"/>
        <dbReference type="ChEBI" id="CHEBI:15378"/>
        <dbReference type="ChEBI" id="CHEBI:30616"/>
        <dbReference type="ChEBI" id="CHEBI:57660"/>
        <dbReference type="ChEBI" id="CHEBI:57733"/>
        <dbReference type="ChEBI" id="CHEBI:456216"/>
        <dbReference type="EC" id="2.7.1.140"/>
    </reaction>
</comment>
<dbReference type="PANTHER" id="PTHR12400:SF51">
    <property type="entry name" value="INOSITOL POLYPHOSPHATE MULTIKINASE"/>
    <property type="match status" value="1"/>
</dbReference>
<keyword evidence="5" id="KW-0067">ATP-binding</keyword>
<evidence type="ECO:0000256" key="8">
    <source>
        <dbReference type="RuleBase" id="RU363090"/>
    </source>
</evidence>
<dbReference type="RefSeq" id="XP_067802915.1">
    <property type="nucleotide sequence ID" value="XM_067947693.1"/>
</dbReference>
<comment type="catalytic activity">
    <reaction evidence="6">
        <text>1D-myo-inositol 1,4,5-trisphosphate + 2 ATP = 1D-myo-inositol 1,3,4,5,6-pentakisphosphate + 2 ADP + 2 H(+)</text>
        <dbReference type="Rhea" id="RHEA:32359"/>
        <dbReference type="ChEBI" id="CHEBI:15378"/>
        <dbReference type="ChEBI" id="CHEBI:30616"/>
        <dbReference type="ChEBI" id="CHEBI:57733"/>
        <dbReference type="ChEBI" id="CHEBI:203600"/>
        <dbReference type="ChEBI" id="CHEBI:456216"/>
        <dbReference type="EC" id="2.7.1.151"/>
    </reaction>
</comment>
<name>A0AAD9UNI9_9APIC</name>
<dbReference type="EC" id="2.7.-.-" evidence="8"/>
<keyword evidence="3" id="KW-0547">Nucleotide-binding</keyword>
<keyword evidence="10" id="KW-1185">Reference proteome</keyword>
<sequence>MELEHVESNPEGLNLEVYGREQNKLSGTSLMLKDHEGRFIYKILPENSTTEVSFYTLAYSKTVQLQPIVQDLGVCKHLANVTYLADHNLIPKFEGVVNIIHNVSGNTASWLESKNISNDGVMAIKLEKLDFGYEKPAIIDIKLGPHNVLDTYLGLGAPFTNWDSVALNALLKSWRQQQVSVETTEDDIGFRISSVFIPEDEPICIDSVQAKTFTVANTFDTLQCVFKGRHVVCKMTIECLKKIRNWVLQQDGFSIVASSLLITFDFKNQHICNTRWVDFTHVAFNVQDTSRESKMIQGIDNLMEMLEKLGNG</sequence>
<dbReference type="GO" id="GO:0005634">
    <property type="term" value="C:nucleus"/>
    <property type="evidence" value="ECO:0007669"/>
    <property type="project" value="TreeGrafter"/>
</dbReference>
<comment type="similarity">
    <text evidence="1 8">Belongs to the inositol phosphokinase (IPK) family.</text>
</comment>
<evidence type="ECO:0000256" key="2">
    <source>
        <dbReference type="ARBA" id="ARBA00022679"/>
    </source>
</evidence>
<dbReference type="GeneID" id="94336969"/>
<evidence type="ECO:0000256" key="3">
    <source>
        <dbReference type="ARBA" id="ARBA00022741"/>
    </source>
</evidence>
<evidence type="ECO:0000256" key="5">
    <source>
        <dbReference type="ARBA" id="ARBA00022840"/>
    </source>
</evidence>
<evidence type="ECO:0000256" key="1">
    <source>
        <dbReference type="ARBA" id="ARBA00007374"/>
    </source>
</evidence>
<keyword evidence="2 8" id="KW-0808">Transferase</keyword>
<protein>
    <recommendedName>
        <fullName evidence="8">Kinase</fullName>
        <ecNumber evidence="8">2.7.-.-</ecNumber>
    </recommendedName>
</protein>
<evidence type="ECO:0000256" key="4">
    <source>
        <dbReference type="ARBA" id="ARBA00022777"/>
    </source>
</evidence>
<organism evidence="9 10">
    <name type="scientific">Babesia duncani</name>
    <dbReference type="NCBI Taxonomy" id="323732"/>
    <lineage>
        <taxon>Eukaryota</taxon>
        <taxon>Sar</taxon>
        <taxon>Alveolata</taxon>
        <taxon>Apicomplexa</taxon>
        <taxon>Aconoidasida</taxon>
        <taxon>Piroplasmida</taxon>
        <taxon>Babesiidae</taxon>
        <taxon>Babesia</taxon>
    </lineage>
</organism>
<evidence type="ECO:0000313" key="10">
    <source>
        <dbReference type="Proteomes" id="UP001214638"/>
    </source>
</evidence>
<proteinExistence type="inferred from homology"/>
<gene>
    <name evidence="9" type="ORF">BdWA1_002672</name>
</gene>
<dbReference type="GO" id="GO:0032958">
    <property type="term" value="P:inositol phosphate biosynthetic process"/>
    <property type="evidence" value="ECO:0007669"/>
    <property type="project" value="InterPro"/>
</dbReference>
<comment type="caution">
    <text evidence="9">The sequence shown here is derived from an EMBL/GenBank/DDBJ whole genome shotgun (WGS) entry which is preliminary data.</text>
</comment>
<dbReference type="AlphaFoldDB" id="A0AAD9UNI9"/>
<dbReference type="EMBL" id="JALLKP010000003">
    <property type="protein sequence ID" value="KAK2196073.1"/>
    <property type="molecule type" value="Genomic_DNA"/>
</dbReference>
<dbReference type="KEGG" id="bdw:94336969"/>
<dbReference type="GO" id="GO:0051765">
    <property type="term" value="F:inositol tetrakisphosphate kinase activity"/>
    <property type="evidence" value="ECO:0007669"/>
    <property type="project" value="TreeGrafter"/>
</dbReference>
<dbReference type="SUPFAM" id="SSF56104">
    <property type="entry name" value="SAICAR synthase-like"/>
    <property type="match status" value="1"/>
</dbReference>
<reference evidence="9" key="1">
    <citation type="journal article" date="2023" name="Nat. Microbiol.">
        <title>Babesia duncani multi-omics identifies virulence factors and drug targets.</title>
        <authorList>
            <person name="Singh P."/>
            <person name="Lonardi S."/>
            <person name="Liang Q."/>
            <person name="Vydyam P."/>
            <person name="Khabirova E."/>
            <person name="Fang T."/>
            <person name="Gihaz S."/>
            <person name="Thekkiniath J."/>
            <person name="Munshi M."/>
            <person name="Abel S."/>
            <person name="Ciampossin L."/>
            <person name="Batugedara G."/>
            <person name="Gupta M."/>
            <person name="Lu X.M."/>
            <person name="Lenz T."/>
            <person name="Chakravarty S."/>
            <person name="Cornillot E."/>
            <person name="Hu Y."/>
            <person name="Ma W."/>
            <person name="Gonzalez L.M."/>
            <person name="Sanchez S."/>
            <person name="Estrada K."/>
            <person name="Sanchez-Flores A."/>
            <person name="Montero E."/>
            <person name="Harb O.S."/>
            <person name="Le Roch K.G."/>
            <person name="Mamoun C.B."/>
        </authorList>
    </citation>
    <scope>NUCLEOTIDE SEQUENCE</scope>
    <source>
        <strain evidence="9">WA1</strain>
    </source>
</reference>
<dbReference type="Pfam" id="PF03770">
    <property type="entry name" value="IPK"/>
    <property type="match status" value="1"/>
</dbReference>
<dbReference type="InterPro" id="IPR005522">
    <property type="entry name" value="IPK"/>
</dbReference>
<dbReference type="PANTHER" id="PTHR12400">
    <property type="entry name" value="INOSITOL POLYPHOSPHATE KINASE"/>
    <property type="match status" value="1"/>
</dbReference>
<evidence type="ECO:0000313" key="9">
    <source>
        <dbReference type="EMBL" id="KAK2196073.1"/>
    </source>
</evidence>
<dbReference type="GO" id="GO:0008440">
    <property type="term" value="F:inositol-1,4,5-trisphosphate 3-kinase activity"/>
    <property type="evidence" value="ECO:0007669"/>
    <property type="project" value="TreeGrafter"/>
</dbReference>
<dbReference type="GO" id="GO:0005524">
    <property type="term" value="F:ATP binding"/>
    <property type="evidence" value="ECO:0007669"/>
    <property type="project" value="UniProtKB-KW"/>
</dbReference>
<dbReference type="GO" id="GO:0005737">
    <property type="term" value="C:cytoplasm"/>
    <property type="evidence" value="ECO:0007669"/>
    <property type="project" value="TreeGrafter"/>
</dbReference>
<evidence type="ECO:0000256" key="7">
    <source>
        <dbReference type="ARBA" id="ARBA00036525"/>
    </source>
</evidence>
<accession>A0AAD9UNI9</accession>
<dbReference type="Proteomes" id="UP001214638">
    <property type="component" value="Unassembled WGS sequence"/>
</dbReference>
<keyword evidence="4 8" id="KW-0418">Kinase</keyword>